<dbReference type="Proteomes" id="UP000271087">
    <property type="component" value="Unassembled WGS sequence"/>
</dbReference>
<evidence type="ECO:0000313" key="3">
    <source>
        <dbReference type="WBParaSite" id="nOo.2.0.1.t13977-RA"/>
    </source>
</evidence>
<dbReference type="WBParaSite" id="nOo.2.0.1.t13977-RA">
    <property type="protein sequence ID" value="nOo.2.0.1.t13977-RA"/>
    <property type="gene ID" value="nOo.2.0.1.g13977"/>
</dbReference>
<reference evidence="3" key="1">
    <citation type="submission" date="2016-06" db="UniProtKB">
        <authorList>
            <consortium name="WormBaseParasite"/>
        </authorList>
    </citation>
    <scope>IDENTIFICATION</scope>
</reference>
<evidence type="ECO:0000313" key="1">
    <source>
        <dbReference type="EMBL" id="VDN08294.1"/>
    </source>
</evidence>
<dbReference type="EMBL" id="UYRW01023398">
    <property type="protein sequence ID" value="VDN08294.1"/>
    <property type="molecule type" value="Genomic_DNA"/>
</dbReference>
<organism evidence="3">
    <name type="scientific">Onchocerca ochengi</name>
    <name type="common">Filarial nematode worm</name>
    <dbReference type="NCBI Taxonomy" id="42157"/>
    <lineage>
        <taxon>Eukaryota</taxon>
        <taxon>Metazoa</taxon>
        <taxon>Ecdysozoa</taxon>
        <taxon>Nematoda</taxon>
        <taxon>Chromadorea</taxon>
        <taxon>Rhabditida</taxon>
        <taxon>Spirurina</taxon>
        <taxon>Spiruromorpha</taxon>
        <taxon>Filarioidea</taxon>
        <taxon>Onchocercidae</taxon>
        <taxon>Onchocerca</taxon>
    </lineage>
</organism>
<sequence>MRCSPEKSRYKCGNSPKYSRIFILGLNLM</sequence>
<gene>
    <name evidence="1" type="ORF">NOO_LOCUS13977</name>
</gene>
<reference evidence="1 2" key="2">
    <citation type="submission" date="2018-08" db="EMBL/GenBank/DDBJ databases">
        <authorList>
            <person name="Laetsch R D."/>
            <person name="Stevens L."/>
            <person name="Kumar S."/>
            <person name="Blaxter L. M."/>
        </authorList>
    </citation>
    <scope>NUCLEOTIDE SEQUENCE [LARGE SCALE GENOMIC DNA]</scope>
</reference>
<protein>
    <submittedName>
        <fullName evidence="1 3">Uncharacterized protein</fullName>
    </submittedName>
</protein>
<evidence type="ECO:0000313" key="2">
    <source>
        <dbReference type="Proteomes" id="UP000271087"/>
    </source>
</evidence>
<proteinExistence type="predicted"/>
<keyword evidence="2" id="KW-1185">Reference proteome</keyword>
<accession>A0A182F0L4</accession>
<name>A0A182F0L4_ONCOC</name>
<dbReference type="AlphaFoldDB" id="A0A182F0L4"/>